<comment type="caution">
    <text evidence="1">The sequence shown here is derived from an EMBL/GenBank/DDBJ whole genome shotgun (WGS) entry which is preliminary data.</text>
</comment>
<dbReference type="Proteomes" id="UP000321947">
    <property type="component" value="Unassembled WGS sequence"/>
</dbReference>
<accession>A0A5D3BQ32</accession>
<dbReference type="AlphaFoldDB" id="A0A5D3BQ32"/>
<proteinExistence type="predicted"/>
<organism evidence="1 2">
    <name type="scientific">Cucumis melo var. makuwa</name>
    <name type="common">Oriental melon</name>
    <dbReference type="NCBI Taxonomy" id="1194695"/>
    <lineage>
        <taxon>Eukaryota</taxon>
        <taxon>Viridiplantae</taxon>
        <taxon>Streptophyta</taxon>
        <taxon>Embryophyta</taxon>
        <taxon>Tracheophyta</taxon>
        <taxon>Spermatophyta</taxon>
        <taxon>Magnoliopsida</taxon>
        <taxon>eudicotyledons</taxon>
        <taxon>Gunneridae</taxon>
        <taxon>Pentapetalae</taxon>
        <taxon>rosids</taxon>
        <taxon>fabids</taxon>
        <taxon>Cucurbitales</taxon>
        <taxon>Cucurbitaceae</taxon>
        <taxon>Benincaseae</taxon>
        <taxon>Cucumis</taxon>
    </lineage>
</organism>
<gene>
    <name evidence="1" type="ORF">E5676_scaffold49G00750</name>
</gene>
<dbReference type="PANTHER" id="PTHR10775">
    <property type="entry name" value="OS08G0208400 PROTEIN"/>
    <property type="match status" value="1"/>
</dbReference>
<evidence type="ECO:0008006" key="3">
    <source>
        <dbReference type="Google" id="ProtNLM"/>
    </source>
</evidence>
<sequence length="599" mass="70081">MCSSIIPRSYYEAKRKLRDLGLGYETIHACKYECLLYWKEFADLQHCPTYGEARYKVNHNRGKKISHKVLRHFPLVPRLQHLFVSQEGSADMRWHREKHVETDDVLRHPAEAERWKHFDSEYPIFASDPRNMRLGLASNGFNPFGQMSMLYNMWPVMLLPYNFPPWKCMKETNFFMSLLIPGPRPPGREIDVYLQPLIEELKELWTFGVRTYDSLTGQFFQLSVVLLWTINDFSPYGDLSGWSKKGYQICPICIGDRSSFGIRGRISFMGHRRYLLENHVWRRFRLHDGKVEHRASSVDKKRKRALNWTKRSIFFELLYWSRLLLHHKLDVMHIEKNVCDNLVVSLNIEGKTKDITNARLDLQDLKIRKDLHLVEVGSRLVKPHASYTLTSSERVEFCNFLKSVKKHLRLQRRHAQNAMNLYKRHERIFPEWFRAQVLELHESANLSDDFFLLAMGPSFDVHCYNGCIVGGLRFHTVELDSQCTTQNSGVMVIGESDASGSGDNNFYGVLDEVQFESCASIQNKRIWDVPEVNDVENEHINILEVVVSHQVDDHIEDDSLYRINIDPMIVERPVVQHVSDDFIDDVDEHLSHASNDNEL</sequence>
<reference evidence="1 2" key="1">
    <citation type="submission" date="2019-08" db="EMBL/GenBank/DDBJ databases">
        <title>Draft genome sequences of two oriental melons (Cucumis melo L. var makuwa).</title>
        <authorList>
            <person name="Kwon S.-Y."/>
        </authorList>
    </citation>
    <scope>NUCLEOTIDE SEQUENCE [LARGE SCALE GENOMIC DNA]</scope>
    <source>
        <strain evidence="2">cv. Chang Bougi</strain>
        <tissue evidence="1">Leaf</tissue>
    </source>
</reference>
<dbReference type="EMBL" id="SSTD01016279">
    <property type="protein sequence ID" value="TYK01284.1"/>
    <property type="molecule type" value="Genomic_DNA"/>
</dbReference>
<name>A0A5D3BQ32_CUCMM</name>
<dbReference type="InterPro" id="IPR004242">
    <property type="entry name" value="Transposase_21"/>
</dbReference>
<dbReference type="PANTHER" id="PTHR10775:SF185">
    <property type="entry name" value="OS08G0208400 PROTEIN"/>
    <property type="match status" value="1"/>
</dbReference>
<dbReference type="Pfam" id="PF02992">
    <property type="entry name" value="Transposase_21"/>
    <property type="match status" value="1"/>
</dbReference>
<evidence type="ECO:0000313" key="2">
    <source>
        <dbReference type="Proteomes" id="UP000321947"/>
    </source>
</evidence>
<evidence type="ECO:0000313" key="1">
    <source>
        <dbReference type="EMBL" id="TYK01284.1"/>
    </source>
</evidence>
<protein>
    <recommendedName>
        <fullName evidence="3">DUF4218 domain-containing protein</fullName>
    </recommendedName>
</protein>